<keyword evidence="2" id="KW-0472">Membrane</keyword>
<dbReference type="EMBL" id="MH048844">
    <property type="protein sequence ID" value="AWB36048.1"/>
    <property type="molecule type" value="Genomic_DNA"/>
</dbReference>
<dbReference type="KEGG" id="vg:65247082"/>
<feature type="transmembrane region" description="Helical" evidence="2">
    <location>
        <begin position="21"/>
        <end position="46"/>
    </location>
</feature>
<protein>
    <submittedName>
        <fullName evidence="3">Movement protein</fullName>
    </submittedName>
</protein>
<feature type="region of interest" description="Disordered" evidence="1">
    <location>
        <begin position="74"/>
        <end position="115"/>
    </location>
</feature>
<evidence type="ECO:0000313" key="3">
    <source>
        <dbReference type="EMBL" id="AWB36048.1"/>
    </source>
</evidence>
<dbReference type="Proteomes" id="UP000679677">
    <property type="component" value="Genome"/>
</dbReference>
<reference evidence="3" key="1">
    <citation type="submission" date="2018-03" db="EMBL/GenBank/DDBJ databases">
        <title>Aphid transmission and# genome characterization of a newisolate of Sophora yellow stunt-associated #virus.</title>
        <authorList>
            <person name="Heydarnejad J."/>
            <person name="Hassanvand V."/>
            <person name="Sadeghi-Majd J."/>
            <person name="Bagheri S."/>
            <person name="Kamali M."/>
            <person name="Pouramini N."/>
            <person name="Koohshahi A."/>
            <person name="Massumi H."/>
            <person name="Varsani A."/>
        </authorList>
    </citation>
    <scope>NUCLEOTIDE SEQUENCE</scope>
    <source>
        <strain evidence="3">IR:Har:H13:Soph:17</strain>
    </source>
</reference>
<proteinExistence type="predicted"/>
<dbReference type="RefSeq" id="YP_010088038.1">
    <property type="nucleotide sequence ID" value="NC_055616.1"/>
</dbReference>
<organism evidence="3 4">
    <name type="scientific">Sophora yellow stunt virus</name>
    <dbReference type="NCBI Taxonomy" id="1980160"/>
    <lineage>
        <taxon>Viruses</taxon>
        <taxon>Monodnaviria</taxon>
        <taxon>Shotokuvirae</taxon>
        <taxon>Cressdnaviricota</taxon>
        <taxon>Arfiviricetes</taxon>
        <taxon>Mulpavirales</taxon>
        <taxon>Nanoviridae</taxon>
        <taxon>Nanovirus</taxon>
        <taxon>Nanovirus sophorae</taxon>
    </lineage>
</organism>
<keyword evidence="2" id="KW-0812">Transmembrane</keyword>
<sequence>MDEGSYYGGYTEGAEDNRKKVLYTIGIILLCVISITVIWVCIMITCSIPRYFKRTMDNWMDSSSLMKRKLASRMTGTPFGETGPERERRWHSRQPPVDNTNAELGRPGVTGTTFS</sequence>
<name>A0A2S0U3H9_9VIRU</name>
<evidence type="ECO:0000313" key="4">
    <source>
        <dbReference type="Proteomes" id="UP000679677"/>
    </source>
</evidence>
<evidence type="ECO:0000256" key="2">
    <source>
        <dbReference type="SAM" id="Phobius"/>
    </source>
</evidence>
<accession>A0A2S0U3H9</accession>
<keyword evidence="2" id="KW-1133">Transmembrane helix</keyword>
<dbReference type="GeneID" id="65247082"/>
<keyword evidence="4" id="KW-1185">Reference proteome</keyword>
<evidence type="ECO:0000256" key="1">
    <source>
        <dbReference type="SAM" id="MobiDB-lite"/>
    </source>
</evidence>
<gene>
    <name evidence="3" type="primary">MP</name>
</gene>